<keyword evidence="11 15" id="KW-1133">Transmembrane helix</keyword>
<evidence type="ECO:0000256" key="2">
    <source>
        <dbReference type="ARBA" id="ARBA00004651"/>
    </source>
</evidence>
<dbReference type="InterPro" id="IPR033463">
    <property type="entry name" value="sCache_3"/>
</dbReference>
<dbReference type="InterPro" id="IPR003594">
    <property type="entry name" value="HATPase_dom"/>
</dbReference>
<evidence type="ECO:0000256" key="3">
    <source>
        <dbReference type="ARBA" id="ARBA00012438"/>
    </source>
</evidence>
<dbReference type="SUPFAM" id="SSF55785">
    <property type="entry name" value="PYP-like sensor domain (PAS domain)"/>
    <property type="match status" value="1"/>
</dbReference>
<dbReference type="PRINTS" id="PR00344">
    <property type="entry name" value="BCTRLSENSOR"/>
</dbReference>
<evidence type="ECO:0000256" key="5">
    <source>
        <dbReference type="ARBA" id="ARBA00022553"/>
    </source>
</evidence>
<dbReference type="SUPFAM" id="SSF103190">
    <property type="entry name" value="Sensory domain-like"/>
    <property type="match status" value="1"/>
</dbReference>
<feature type="domain" description="PAS" evidence="17">
    <location>
        <begin position="219"/>
        <end position="254"/>
    </location>
</feature>
<protein>
    <recommendedName>
        <fullName evidence="3">histidine kinase</fullName>
        <ecNumber evidence="3">2.7.13.3</ecNumber>
    </recommendedName>
</protein>
<organism evidence="18 19">
    <name type="scientific">Subtercola frigoramans</name>
    <dbReference type="NCBI Taxonomy" id="120298"/>
    <lineage>
        <taxon>Bacteria</taxon>
        <taxon>Bacillati</taxon>
        <taxon>Actinomycetota</taxon>
        <taxon>Actinomycetes</taxon>
        <taxon>Micrococcales</taxon>
        <taxon>Microbacteriaceae</taxon>
        <taxon>Subtercola</taxon>
    </lineage>
</organism>
<evidence type="ECO:0000259" key="17">
    <source>
        <dbReference type="PROSITE" id="PS50112"/>
    </source>
</evidence>
<gene>
    <name evidence="18" type="ORF">JOE66_001429</name>
</gene>
<dbReference type="Gene3D" id="3.30.450.20">
    <property type="entry name" value="PAS domain"/>
    <property type="match status" value="2"/>
</dbReference>
<dbReference type="Pfam" id="PF02518">
    <property type="entry name" value="HATPase_c"/>
    <property type="match status" value="1"/>
</dbReference>
<dbReference type="EC" id="2.7.13.3" evidence="3"/>
<dbReference type="InterPro" id="IPR035965">
    <property type="entry name" value="PAS-like_dom_sf"/>
</dbReference>
<comment type="caution">
    <text evidence="18">The sequence shown here is derived from an EMBL/GenBank/DDBJ whole genome shotgun (WGS) entry which is preliminary data.</text>
</comment>
<keyword evidence="12" id="KW-0902">Two-component regulatory system</keyword>
<feature type="transmembrane region" description="Helical" evidence="15">
    <location>
        <begin position="172"/>
        <end position="193"/>
    </location>
</feature>
<dbReference type="InterPro" id="IPR036890">
    <property type="entry name" value="HATPase_C_sf"/>
</dbReference>
<dbReference type="SUPFAM" id="SSF55874">
    <property type="entry name" value="ATPase domain of HSP90 chaperone/DNA topoisomerase II/histidine kinase"/>
    <property type="match status" value="1"/>
</dbReference>
<reference evidence="18 19" key="1">
    <citation type="submission" date="2021-01" db="EMBL/GenBank/DDBJ databases">
        <title>Sequencing the genomes of 1000 actinobacteria strains.</title>
        <authorList>
            <person name="Klenk H.-P."/>
        </authorList>
    </citation>
    <scope>NUCLEOTIDE SEQUENCE [LARGE SCALE GENOMIC DNA]</scope>
    <source>
        <strain evidence="18 19">DSM 13057</strain>
    </source>
</reference>
<dbReference type="InterPro" id="IPR004358">
    <property type="entry name" value="Sig_transdc_His_kin-like_C"/>
</dbReference>
<dbReference type="EMBL" id="JAFBBU010000001">
    <property type="protein sequence ID" value="MBM7471795.1"/>
    <property type="molecule type" value="Genomic_DNA"/>
</dbReference>
<dbReference type="InterPro" id="IPR029151">
    <property type="entry name" value="Sensor-like_sf"/>
</dbReference>
<evidence type="ECO:0000256" key="8">
    <source>
        <dbReference type="ARBA" id="ARBA00022741"/>
    </source>
</evidence>
<evidence type="ECO:0000256" key="10">
    <source>
        <dbReference type="ARBA" id="ARBA00022840"/>
    </source>
</evidence>
<evidence type="ECO:0000256" key="1">
    <source>
        <dbReference type="ARBA" id="ARBA00000085"/>
    </source>
</evidence>
<evidence type="ECO:0000256" key="11">
    <source>
        <dbReference type="ARBA" id="ARBA00022989"/>
    </source>
</evidence>
<evidence type="ECO:0000313" key="19">
    <source>
        <dbReference type="Proteomes" id="UP000776164"/>
    </source>
</evidence>
<evidence type="ECO:0000256" key="14">
    <source>
        <dbReference type="SAM" id="MobiDB-lite"/>
    </source>
</evidence>
<keyword evidence="4" id="KW-1003">Cell membrane</keyword>
<evidence type="ECO:0000256" key="12">
    <source>
        <dbReference type="ARBA" id="ARBA00023012"/>
    </source>
</evidence>
<dbReference type="SUPFAM" id="SSF55890">
    <property type="entry name" value="Sporulation response regulatory protein Spo0B"/>
    <property type="match status" value="1"/>
</dbReference>
<proteinExistence type="predicted"/>
<evidence type="ECO:0000313" key="18">
    <source>
        <dbReference type="EMBL" id="MBM7471795.1"/>
    </source>
</evidence>
<keyword evidence="7 15" id="KW-0812">Transmembrane</keyword>
<dbReference type="InterPro" id="IPR000014">
    <property type="entry name" value="PAS"/>
</dbReference>
<dbReference type="Pfam" id="PF00989">
    <property type="entry name" value="PAS"/>
    <property type="match status" value="1"/>
</dbReference>
<evidence type="ECO:0000256" key="13">
    <source>
        <dbReference type="ARBA" id="ARBA00023136"/>
    </source>
</evidence>
<dbReference type="Gene3D" id="3.30.565.10">
    <property type="entry name" value="Histidine kinase-like ATPase, C-terminal domain"/>
    <property type="match status" value="1"/>
</dbReference>
<dbReference type="InterPro" id="IPR016120">
    <property type="entry name" value="Sig_transdc_His_kin_SpoOB"/>
</dbReference>
<keyword evidence="19" id="KW-1185">Reference proteome</keyword>
<dbReference type="CDD" id="cd00130">
    <property type="entry name" value="PAS"/>
    <property type="match status" value="1"/>
</dbReference>
<feature type="region of interest" description="Disordered" evidence="14">
    <location>
        <begin position="549"/>
        <end position="607"/>
    </location>
</feature>
<feature type="compositionally biased region" description="Low complexity" evidence="14">
    <location>
        <begin position="549"/>
        <end position="575"/>
    </location>
</feature>
<dbReference type="Pfam" id="PF17203">
    <property type="entry name" value="sCache_3_2"/>
    <property type="match status" value="1"/>
</dbReference>
<dbReference type="InterPro" id="IPR013767">
    <property type="entry name" value="PAS_fold"/>
</dbReference>
<dbReference type="SMART" id="SM00387">
    <property type="entry name" value="HATPase_c"/>
    <property type="match status" value="1"/>
</dbReference>
<keyword evidence="5" id="KW-0597">Phosphoprotein</keyword>
<dbReference type="PROSITE" id="PS50109">
    <property type="entry name" value="HIS_KIN"/>
    <property type="match status" value="1"/>
</dbReference>
<feature type="domain" description="Histidine kinase" evidence="16">
    <location>
        <begin position="348"/>
        <end position="584"/>
    </location>
</feature>
<comment type="subcellular location">
    <subcellularLocation>
        <location evidence="2">Cell membrane</location>
        <topology evidence="2">Multi-pass membrane protein</topology>
    </subcellularLocation>
</comment>
<keyword evidence="9 18" id="KW-0418">Kinase</keyword>
<evidence type="ECO:0000256" key="6">
    <source>
        <dbReference type="ARBA" id="ARBA00022679"/>
    </source>
</evidence>
<dbReference type="GO" id="GO:0016301">
    <property type="term" value="F:kinase activity"/>
    <property type="evidence" value="ECO:0007669"/>
    <property type="project" value="UniProtKB-KW"/>
</dbReference>
<keyword evidence="10" id="KW-0067">ATP-binding</keyword>
<name>A0ABS2L3W7_9MICO</name>
<dbReference type="InterPro" id="IPR005467">
    <property type="entry name" value="His_kinase_dom"/>
</dbReference>
<evidence type="ECO:0000256" key="9">
    <source>
        <dbReference type="ARBA" id="ARBA00022777"/>
    </source>
</evidence>
<comment type="catalytic activity">
    <reaction evidence="1">
        <text>ATP + protein L-histidine = ADP + protein N-phospho-L-histidine.</text>
        <dbReference type="EC" id="2.7.13.3"/>
    </reaction>
</comment>
<dbReference type="PROSITE" id="PS50112">
    <property type="entry name" value="PAS"/>
    <property type="match status" value="1"/>
</dbReference>
<accession>A0ABS2L3W7</accession>
<sequence>MKARISRWTIATRLFVLQVAAIALLTAIATLWLWSDAQADVNADADAKTRVVATAVADNPFVIDAVQSADPSGTLQPYALTTMADTSTDFITIMAPDRTRYTHPDASQLGKPFQGTIEPALEGRTFTETYAGTLGPSVRSVAPVFGSDGRVVALVSAGVTVSSLGATLSSRLPIVFGIAALTLALGALVSWLLSRYLRRVTWGLGAEEMSRMFGYYEGVLHSVREGVILTDPQGNVVLYNDQAAELLGLARQALPASPSPVTEFAVPHSLRHLLASGAVAVDEPVLTDDRVLIANQSPAISSATAGPARRIGTMTTLRDHTELQQLTGELTTMRTLSDALRSQTHEFSNRLHTIIALIELDRRDEALAFASNELHVGQTLVDEVIGSVDEPVLAALLLGKSAQASERGVEFDVRVDDGLDLGDLPPVELITIIGNLVDNALDAAALSPSGVDASAVDASAVNTSAVDEGARDAPKVAAHHPKVVVAMRAGDQQVTITVTDNGPGIPDLSRAFTRGYSTKDPGQTGRGIGLALVEQSVRRVGGSIVAANAGNTGASNTGASSTGATNTGASSTGASFTVTLPIPRPELSGFGRTPSEGRVLRANSASG</sequence>
<evidence type="ECO:0000256" key="4">
    <source>
        <dbReference type="ARBA" id="ARBA00022475"/>
    </source>
</evidence>
<keyword evidence="8" id="KW-0547">Nucleotide-binding</keyword>
<evidence type="ECO:0000256" key="15">
    <source>
        <dbReference type="SAM" id="Phobius"/>
    </source>
</evidence>
<dbReference type="Proteomes" id="UP000776164">
    <property type="component" value="Unassembled WGS sequence"/>
</dbReference>
<keyword evidence="13 15" id="KW-0472">Membrane</keyword>
<dbReference type="RefSeq" id="WP_205108035.1">
    <property type="nucleotide sequence ID" value="NZ_BAAAHT010000013.1"/>
</dbReference>
<dbReference type="SMART" id="SM00091">
    <property type="entry name" value="PAS"/>
    <property type="match status" value="1"/>
</dbReference>
<dbReference type="PANTHER" id="PTHR43547:SF10">
    <property type="entry name" value="SENSOR HISTIDINE KINASE DCUS"/>
    <property type="match status" value="1"/>
</dbReference>
<evidence type="ECO:0000259" key="16">
    <source>
        <dbReference type="PROSITE" id="PS50109"/>
    </source>
</evidence>
<keyword evidence="6" id="KW-0808">Transferase</keyword>
<dbReference type="PANTHER" id="PTHR43547">
    <property type="entry name" value="TWO-COMPONENT HISTIDINE KINASE"/>
    <property type="match status" value="1"/>
</dbReference>
<evidence type="ECO:0000256" key="7">
    <source>
        <dbReference type="ARBA" id="ARBA00022692"/>
    </source>
</evidence>